<dbReference type="PANTHER" id="PTHR31425">
    <property type="entry name" value="PHOSPHORIBOSYLANTHRANILATE TRANSFERASE ISOFORM 1"/>
    <property type="match status" value="1"/>
</dbReference>
<evidence type="ECO:0000313" key="5">
    <source>
        <dbReference type="Proteomes" id="UP000594261"/>
    </source>
</evidence>
<evidence type="ECO:0000259" key="3">
    <source>
        <dbReference type="Pfam" id="PF08372"/>
    </source>
</evidence>
<keyword evidence="5" id="KW-1185">Reference proteome</keyword>
<protein>
    <recommendedName>
        <fullName evidence="3">Multiple C2 domain-containing protein</fullName>
    </recommendedName>
</protein>
<feature type="domain" description="Multiple C2" evidence="3">
    <location>
        <begin position="135"/>
        <end position="294"/>
    </location>
</feature>
<evidence type="ECO:0000256" key="2">
    <source>
        <dbReference type="SAM" id="Phobius"/>
    </source>
</evidence>
<dbReference type="Gramene" id="QL09p028120:mrna">
    <property type="protein sequence ID" value="QL09p028120:mrna:CDS:1"/>
    <property type="gene ID" value="QL09p028120"/>
</dbReference>
<evidence type="ECO:0000313" key="4">
    <source>
        <dbReference type="EnsemblPlants" id="QL09p028120:mrna:CDS:1"/>
    </source>
</evidence>
<dbReference type="InterPro" id="IPR047259">
    <property type="entry name" value="QUIRKY-like"/>
</dbReference>
<evidence type="ECO:0000256" key="1">
    <source>
        <dbReference type="ARBA" id="ARBA00022737"/>
    </source>
</evidence>
<dbReference type="Proteomes" id="UP000594261">
    <property type="component" value="Chromosome 9"/>
</dbReference>
<dbReference type="EnsemblPlants" id="QL09p028120:mrna">
    <property type="protein sequence ID" value="QL09p028120:mrna:CDS:1"/>
    <property type="gene ID" value="QL09p028120"/>
</dbReference>
<dbReference type="PANTHER" id="PTHR31425:SF50">
    <property type="entry name" value="FT-INTERACTING PROTEIN 3-RELATED"/>
    <property type="match status" value="1"/>
</dbReference>
<organism evidence="4 5">
    <name type="scientific">Quercus lobata</name>
    <name type="common">Valley oak</name>
    <dbReference type="NCBI Taxonomy" id="97700"/>
    <lineage>
        <taxon>Eukaryota</taxon>
        <taxon>Viridiplantae</taxon>
        <taxon>Streptophyta</taxon>
        <taxon>Embryophyta</taxon>
        <taxon>Tracheophyta</taxon>
        <taxon>Spermatophyta</taxon>
        <taxon>Magnoliopsida</taxon>
        <taxon>eudicotyledons</taxon>
        <taxon>Gunneridae</taxon>
        <taxon>Pentapetalae</taxon>
        <taxon>rosids</taxon>
        <taxon>fabids</taxon>
        <taxon>Fagales</taxon>
        <taxon>Fagaceae</taxon>
        <taxon>Quercus</taxon>
    </lineage>
</organism>
<dbReference type="RefSeq" id="XP_030933037.1">
    <property type="nucleotide sequence ID" value="XM_031077177.1"/>
</dbReference>
<reference evidence="4" key="2">
    <citation type="submission" date="2021-01" db="UniProtKB">
        <authorList>
            <consortium name="EnsemblPlants"/>
        </authorList>
    </citation>
    <scope>IDENTIFICATION</scope>
</reference>
<dbReference type="Pfam" id="PF08372">
    <property type="entry name" value="PRT_C"/>
    <property type="match status" value="1"/>
</dbReference>
<dbReference type="EMBL" id="LRBV02000009">
    <property type="status" value="NOT_ANNOTATED_CDS"/>
    <property type="molecule type" value="Genomic_DNA"/>
</dbReference>
<keyword evidence="2" id="KW-0812">Transmembrane</keyword>
<dbReference type="InParanoid" id="A0A7N2MJD4"/>
<dbReference type="AlphaFoldDB" id="A0A7N2MJD4"/>
<accession>A0A7N2MJD4</accession>
<dbReference type="InterPro" id="IPR013583">
    <property type="entry name" value="MCTP_C"/>
</dbReference>
<dbReference type="KEGG" id="qlo:115958911"/>
<sequence>MGEIHLAVRFTRSSLPNLMHMYSQPLLPNMHYLHPLTIMRPYWLRHQATQIVSMRLGQAEPRLRKEVVQYMLDVDSNTWSLRKYKLNLSRVMSVWDWLIALKKWYDGVCNWENYSTNILLHIFYSILVLCPEFVLPAIFLCPFLIGFWYYRHRPKHPPHIDVRLSYADSVNPDELDEEFDTFPTSRPSDLLRVRYDQLRIIGGKLLKVASDVAANAERLQYLVLWRDPRATSLCMIFHLVAAIVVYFTPVQVVFLLTGFYVLRHPRLRRSGPNGFPSILSNFFRRLPAKTDCIL</sequence>
<feature type="transmembrane region" description="Helical" evidence="2">
    <location>
        <begin position="235"/>
        <end position="262"/>
    </location>
</feature>
<feature type="transmembrane region" description="Helical" evidence="2">
    <location>
        <begin position="122"/>
        <end position="150"/>
    </location>
</feature>
<dbReference type="GeneID" id="115958911"/>
<name>A0A7N2MJD4_QUELO</name>
<gene>
    <name evidence="4" type="primary">LOC115958911</name>
</gene>
<dbReference type="OrthoDB" id="67700at2759"/>
<keyword evidence="2" id="KW-0472">Membrane</keyword>
<keyword evidence="2" id="KW-1133">Transmembrane helix</keyword>
<dbReference type="OMA" id="VIKGFYM"/>
<keyword evidence="1" id="KW-0677">Repeat</keyword>
<reference evidence="4 5" key="1">
    <citation type="journal article" date="2016" name="G3 (Bethesda)">
        <title>First Draft Assembly and Annotation of the Genome of a California Endemic Oak Quercus lobata Nee (Fagaceae).</title>
        <authorList>
            <person name="Sork V.L."/>
            <person name="Fitz-Gibbon S.T."/>
            <person name="Puiu D."/>
            <person name="Crepeau M."/>
            <person name="Gugger P.F."/>
            <person name="Sherman R."/>
            <person name="Stevens K."/>
            <person name="Langley C.H."/>
            <person name="Pellegrini M."/>
            <person name="Salzberg S.L."/>
        </authorList>
    </citation>
    <scope>NUCLEOTIDE SEQUENCE [LARGE SCALE GENOMIC DNA]</scope>
    <source>
        <strain evidence="4 5">cv. SW786</strain>
    </source>
</reference>
<proteinExistence type="predicted"/>